<keyword evidence="1" id="KW-0812">Transmembrane</keyword>
<feature type="transmembrane region" description="Helical" evidence="1">
    <location>
        <begin position="145"/>
        <end position="166"/>
    </location>
</feature>
<keyword evidence="1" id="KW-0472">Membrane</keyword>
<feature type="transmembrane region" description="Helical" evidence="1">
    <location>
        <begin position="73"/>
        <end position="90"/>
    </location>
</feature>
<gene>
    <name evidence="2" type="ORF">FYJ24_08645</name>
</gene>
<dbReference type="InterPro" id="IPR016566">
    <property type="entry name" value="UCP010219"/>
</dbReference>
<organism evidence="2 3">
    <name type="scientific">Scrofimicrobium canadense</name>
    <dbReference type="NCBI Taxonomy" id="2652290"/>
    <lineage>
        <taxon>Bacteria</taxon>
        <taxon>Bacillati</taxon>
        <taxon>Actinomycetota</taxon>
        <taxon>Actinomycetes</taxon>
        <taxon>Actinomycetales</taxon>
        <taxon>Actinomycetaceae</taxon>
        <taxon>Scrofimicrobium</taxon>
    </lineage>
</organism>
<feature type="transmembrane region" description="Helical" evidence="1">
    <location>
        <begin position="33"/>
        <end position="61"/>
    </location>
</feature>
<dbReference type="PIRSF" id="PIRSF010219">
    <property type="entry name" value="UCP010219"/>
    <property type="match status" value="1"/>
</dbReference>
<protein>
    <submittedName>
        <fullName evidence="2">DUF3159 domain-containing protein</fullName>
    </submittedName>
</protein>
<feature type="transmembrane region" description="Helical" evidence="1">
    <location>
        <begin position="96"/>
        <end position="117"/>
    </location>
</feature>
<feature type="transmembrane region" description="Helical" evidence="1">
    <location>
        <begin position="178"/>
        <end position="202"/>
    </location>
</feature>
<evidence type="ECO:0000256" key="1">
    <source>
        <dbReference type="SAM" id="Phobius"/>
    </source>
</evidence>
<dbReference type="Proteomes" id="UP000470875">
    <property type="component" value="Unassembled WGS sequence"/>
</dbReference>
<accession>A0A6N7VSS3</accession>
<dbReference type="RefSeq" id="WP_154545544.1">
    <property type="nucleotide sequence ID" value="NZ_VULO01000010.1"/>
</dbReference>
<proteinExistence type="predicted"/>
<keyword evidence="1" id="KW-1133">Transmembrane helix</keyword>
<dbReference type="AlphaFoldDB" id="A0A6N7VSS3"/>
<keyword evidence="3" id="KW-1185">Reference proteome</keyword>
<dbReference type="Pfam" id="PF11361">
    <property type="entry name" value="DUF3159"/>
    <property type="match status" value="1"/>
</dbReference>
<evidence type="ECO:0000313" key="3">
    <source>
        <dbReference type="Proteomes" id="UP000470875"/>
    </source>
</evidence>
<sequence length="221" mass="23928">MTNWAQTLGGEEFSLQEAIGGIRGVIESLLPGLVFVVTYLVTGSLGWTVGLAAGISVLFVVIRAFQRSAPTQAIAGLIGVAIGVVWAFTSGRTENYYAWGILLNLVYAAVIACTILIRQPLGALLIQFLWGLPKGWKKEEHYALLYRRAWIATWVWVVIFCLRVAVKAPLYYSGQVAALGIATLVMGLPLFALGAWLTWVLLRGLLPTGTASSSKEVTTED</sequence>
<evidence type="ECO:0000313" key="2">
    <source>
        <dbReference type="EMBL" id="MSS84829.1"/>
    </source>
</evidence>
<reference evidence="2 3" key="1">
    <citation type="submission" date="2019-08" db="EMBL/GenBank/DDBJ databases">
        <title>In-depth cultivation of the pig gut microbiome towards novel bacterial diversity and tailored functional studies.</title>
        <authorList>
            <person name="Wylensek D."/>
            <person name="Hitch T.C.A."/>
            <person name="Clavel T."/>
        </authorList>
    </citation>
    <scope>NUCLEOTIDE SEQUENCE [LARGE SCALE GENOMIC DNA]</scope>
    <source>
        <strain evidence="2 3">WB03_NA08</strain>
    </source>
</reference>
<name>A0A6N7VSS3_9ACTO</name>
<dbReference type="EMBL" id="VULO01000010">
    <property type="protein sequence ID" value="MSS84829.1"/>
    <property type="molecule type" value="Genomic_DNA"/>
</dbReference>
<comment type="caution">
    <text evidence="2">The sequence shown here is derived from an EMBL/GenBank/DDBJ whole genome shotgun (WGS) entry which is preliminary data.</text>
</comment>